<dbReference type="CDD" id="cd07247">
    <property type="entry name" value="SgaA_N_like"/>
    <property type="match status" value="1"/>
</dbReference>
<evidence type="ECO:0000313" key="1">
    <source>
        <dbReference type="EMBL" id="PMD66841.1"/>
    </source>
</evidence>
<dbReference type="Proteomes" id="UP000235371">
    <property type="component" value="Unassembled WGS sequence"/>
</dbReference>
<evidence type="ECO:0000313" key="2">
    <source>
        <dbReference type="Proteomes" id="UP000235371"/>
    </source>
</evidence>
<dbReference type="Gene3D" id="3.10.180.10">
    <property type="entry name" value="2,3-Dihydroxybiphenyl 1,2-Dioxygenase, domain 1"/>
    <property type="match status" value="1"/>
</dbReference>
<gene>
    <name evidence="1" type="ORF">K444DRAFT_605837</name>
</gene>
<dbReference type="PANTHER" id="PTHR33993">
    <property type="entry name" value="GLYOXALASE-RELATED"/>
    <property type="match status" value="1"/>
</dbReference>
<name>A0A2J6TV25_9HELO</name>
<dbReference type="STRING" id="1095630.A0A2J6TV25"/>
<dbReference type="OrthoDB" id="447346at2759"/>
<dbReference type="InterPro" id="IPR029068">
    <property type="entry name" value="Glyas_Bleomycin-R_OHBP_Dase"/>
</dbReference>
<dbReference type="GeneID" id="36586957"/>
<reference evidence="1 2" key="1">
    <citation type="submission" date="2016-04" db="EMBL/GenBank/DDBJ databases">
        <title>A degradative enzymes factory behind the ericoid mycorrhizal symbiosis.</title>
        <authorList>
            <consortium name="DOE Joint Genome Institute"/>
            <person name="Martino E."/>
            <person name="Morin E."/>
            <person name="Grelet G."/>
            <person name="Kuo A."/>
            <person name="Kohler A."/>
            <person name="Daghino S."/>
            <person name="Barry K."/>
            <person name="Choi C."/>
            <person name="Cichocki N."/>
            <person name="Clum A."/>
            <person name="Copeland A."/>
            <person name="Hainaut M."/>
            <person name="Haridas S."/>
            <person name="Labutti K."/>
            <person name="Lindquist E."/>
            <person name="Lipzen A."/>
            <person name="Khouja H.-R."/>
            <person name="Murat C."/>
            <person name="Ohm R."/>
            <person name="Olson A."/>
            <person name="Spatafora J."/>
            <person name="Veneault-Fourrey C."/>
            <person name="Henrissat B."/>
            <person name="Grigoriev I."/>
            <person name="Martin F."/>
            <person name="Perotto S."/>
        </authorList>
    </citation>
    <scope>NUCLEOTIDE SEQUENCE [LARGE SCALE GENOMIC DNA]</scope>
    <source>
        <strain evidence="1 2">E</strain>
    </source>
</reference>
<accession>A0A2J6TV25</accession>
<dbReference type="AlphaFoldDB" id="A0A2J6TV25"/>
<keyword evidence="2" id="KW-1185">Reference proteome</keyword>
<dbReference type="InterPro" id="IPR052164">
    <property type="entry name" value="Anthracycline_SecMetBiosynth"/>
</dbReference>
<dbReference type="EMBL" id="KZ613740">
    <property type="protein sequence ID" value="PMD66841.1"/>
    <property type="molecule type" value="Genomic_DNA"/>
</dbReference>
<evidence type="ECO:0008006" key="3">
    <source>
        <dbReference type="Google" id="ProtNLM"/>
    </source>
</evidence>
<proteinExistence type="predicted"/>
<dbReference type="SUPFAM" id="SSF54593">
    <property type="entry name" value="Glyoxalase/Bleomycin resistance protein/Dihydroxybiphenyl dioxygenase"/>
    <property type="match status" value="1"/>
</dbReference>
<organism evidence="1 2">
    <name type="scientific">Hyaloscypha bicolor E</name>
    <dbReference type="NCBI Taxonomy" id="1095630"/>
    <lineage>
        <taxon>Eukaryota</taxon>
        <taxon>Fungi</taxon>
        <taxon>Dikarya</taxon>
        <taxon>Ascomycota</taxon>
        <taxon>Pezizomycotina</taxon>
        <taxon>Leotiomycetes</taxon>
        <taxon>Helotiales</taxon>
        <taxon>Hyaloscyphaceae</taxon>
        <taxon>Hyaloscypha</taxon>
        <taxon>Hyaloscypha bicolor</taxon>
    </lineage>
</organism>
<protein>
    <recommendedName>
        <fullName evidence="3">VOC domain-containing protein</fullName>
    </recommendedName>
</protein>
<dbReference type="InParanoid" id="A0A2J6TV25"/>
<dbReference type="RefSeq" id="XP_024743745.1">
    <property type="nucleotide sequence ID" value="XM_024878880.1"/>
</dbReference>
<sequence length="137" mass="14950">MTQKSPPTGSPCWIDIPAVDVEACKEFYSTLFPSWEFKEPTEAKLAMWSFASPSGLSGGIVQVSASCKNNKLQNGMGVTVYHFVESIDEIKKRVEGLGGLSCSGKEKAGDHGMWMYFKDVEGNRFGVYEMIAGEGGH</sequence>